<name>A0A1M6IL87_9FIRM</name>
<dbReference type="GO" id="GO:0051301">
    <property type="term" value="P:cell division"/>
    <property type="evidence" value="ECO:0007669"/>
    <property type="project" value="UniProtKB-KW"/>
</dbReference>
<proteinExistence type="predicted"/>
<dbReference type="Pfam" id="PF08478">
    <property type="entry name" value="POTRA_1"/>
    <property type="match status" value="1"/>
</dbReference>
<dbReference type="PANTHER" id="PTHR37820:SF1">
    <property type="entry name" value="CELL DIVISION PROTEIN FTSQ"/>
    <property type="match status" value="1"/>
</dbReference>
<dbReference type="Proteomes" id="UP000184301">
    <property type="component" value="Unassembled WGS sequence"/>
</dbReference>
<evidence type="ECO:0000313" key="9">
    <source>
        <dbReference type="EMBL" id="SHJ35221.1"/>
    </source>
</evidence>
<keyword evidence="1" id="KW-1003">Cell membrane</keyword>
<evidence type="ECO:0000256" key="2">
    <source>
        <dbReference type="ARBA" id="ARBA00022618"/>
    </source>
</evidence>
<evidence type="ECO:0000313" key="10">
    <source>
        <dbReference type="Proteomes" id="UP000184301"/>
    </source>
</evidence>
<dbReference type="InterPro" id="IPR050487">
    <property type="entry name" value="FtsQ_DivIB"/>
</dbReference>
<feature type="domain" description="POTRA" evidence="8">
    <location>
        <begin position="50"/>
        <end position="118"/>
    </location>
</feature>
<feature type="transmembrane region" description="Helical" evidence="7">
    <location>
        <begin position="28"/>
        <end position="50"/>
    </location>
</feature>
<feature type="compositionally biased region" description="Polar residues" evidence="6">
    <location>
        <begin position="291"/>
        <end position="301"/>
    </location>
</feature>
<organism evidence="9 10">
    <name type="scientific">Hespellia stercorisuis DSM 15480</name>
    <dbReference type="NCBI Taxonomy" id="1121950"/>
    <lineage>
        <taxon>Bacteria</taxon>
        <taxon>Bacillati</taxon>
        <taxon>Bacillota</taxon>
        <taxon>Clostridia</taxon>
        <taxon>Lachnospirales</taxon>
        <taxon>Lachnospiraceae</taxon>
        <taxon>Hespellia</taxon>
    </lineage>
</organism>
<dbReference type="OrthoDB" id="1748794at2"/>
<feature type="region of interest" description="Disordered" evidence="6">
    <location>
        <begin position="1"/>
        <end position="24"/>
    </location>
</feature>
<protein>
    <submittedName>
        <fullName evidence="9">Cell division septal protein FtsQ</fullName>
    </submittedName>
</protein>
<evidence type="ECO:0000259" key="8">
    <source>
        <dbReference type="Pfam" id="PF08478"/>
    </source>
</evidence>
<sequence length="372" mass="40409">MQQQRYYTDQDDGITRPRKRRRKRRRSGLSRAVIILLGIAIALLAILLLFHVRTVNVTGNQYCSEDEVREWIAKDKYSTNSIYVWWKYNFTDVEQLLLVDETEVTLQNPWTIKVNVYEKSIVGYLDLNGSRVYFDKDGVVILETTDVIDGVPCVEGIDADTTKIVVHEVLKTTNKEAFANVAEVSQNLKKEELTATKIGVSGKEITLYFDSIVVSLGSKNFGDKMAQIPPILEKLKELYPGQGGTLHLENYTADQSSISFTPASVEQAAAEAAAAAKAAKEAKEAAAQGDTAENGTGAAQQETAVDETGADAAAGGEEQTYADPTGDTSGSAENTTISGDGTNGTENQSTDWTVTEDANTGWNIQTGGDTAQ</sequence>
<gene>
    <name evidence="9" type="ORF">SAMN02745243_00388</name>
</gene>
<evidence type="ECO:0000256" key="3">
    <source>
        <dbReference type="ARBA" id="ARBA00022692"/>
    </source>
</evidence>
<dbReference type="InterPro" id="IPR013685">
    <property type="entry name" value="POTRA_FtsQ_type"/>
</dbReference>
<keyword evidence="7" id="KW-0472">Membrane</keyword>
<evidence type="ECO:0000256" key="5">
    <source>
        <dbReference type="ARBA" id="ARBA00023306"/>
    </source>
</evidence>
<keyword evidence="3 7" id="KW-0812">Transmembrane</keyword>
<feature type="region of interest" description="Disordered" evidence="6">
    <location>
        <begin position="284"/>
        <end position="372"/>
    </location>
</feature>
<keyword evidence="4 7" id="KW-1133">Transmembrane helix</keyword>
<feature type="compositionally biased region" description="Polar residues" evidence="6">
    <location>
        <begin position="326"/>
        <end position="372"/>
    </location>
</feature>
<dbReference type="RefSeq" id="WP_073104303.1">
    <property type="nucleotide sequence ID" value="NZ_FQZY01000007.1"/>
</dbReference>
<evidence type="ECO:0000256" key="1">
    <source>
        <dbReference type="ARBA" id="ARBA00022475"/>
    </source>
</evidence>
<evidence type="ECO:0000256" key="7">
    <source>
        <dbReference type="SAM" id="Phobius"/>
    </source>
</evidence>
<dbReference type="STRING" id="1121950.SAMN02745243_00388"/>
<dbReference type="AlphaFoldDB" id="A0A1M6IL87"/>
<accession>A0A1M6IL87</accession>
<evidence type="ECO:0000256" key="4">
    <source>
        <dbReference type="ARBA" id="ARBA00022989"/>
    </source>
</evidence>
<keyword evidence="5" id="KW-0131">Cell cycle</keyword>
<reference evidence="9 10" key="1">
    <citation type="submission" date="2016-11" db="EMBL/GenBank/DDBJ databases">
        <authorList>
            <person name="Jaros S."/>
            <person name="Januszkiewicz K."/>
            <person name="Wedrychowicz H."/>
        </authorList>
    </citation>
    <scope>NUCLEOTIDE SEQUENCE [LARGE SCALE GENOMIC DNA]</scope>
    <source>
        <strain evidence="9 10">DSM 15480</strain>
    </source>
</reference>
<dbReference type="EMBL" id="FQZY01000007">
    <property type="protein sequence ID" value="SHJ35221.1"/>
    <property type="molecule type" value="Genomic_DNA"/>
</dbReference>
<keyword evidence="2 9" id="KW-0132">Cell division</keyword>
<dbReference type="PANTHER" id="PTHR37820">
    <property type="entry name" value="CELL DIVISION PROTEIN DIVIB"/>
    <property type="match status" value="1"/>
</dbReference>
<dbReference type="GO" id="GO:0005886">
    <property type="term" value="C:plasma membrane"/>
    <property type="evidence" value="ECO:0007669"/>
    <property type="project" value="TreeGrafter"/>
</dbReference>
<evidence type="ECO:0000256" key="6">
    <source>
        <dbReference type="SAM" id="MobiDB-lite"/>
    </source>
</evidence>
<keyword evidence="10" id="KW-1185">Reference proteome</keyword>